<dbReference type="PATRIC" id="fig|1441923.3.peg.715"/>
<feature type="transmembrane region" description="Helical" evidence="1">
    <location>
        <begin position="96"/>
        <end position="116"/>
    </location>
</feature>
<evidence type="ECO:0000313" key="2">
    <source>
        <dbReference type="EMBL" id="KOS57794.1"/>
    </source>
</evidence>
<name>A0A0M8PJF5_RHORH</name>
<dbReference type="Proteomes" id="UP000037712">
    <property type="component" value="Unassembled WGS sequence"/>
</dbReference>
<keyword evidence="1" id="KW-1133">Transmembrane helix</keyword>
<feature type="transmembrane region" description="Helical" evidence="1">
    <location>
        <begin position="43"/>
        <end position="64"/>
    </location>
</feature>
<evidence type="ECO:0000313" key="3">
    <source>
        <dbReference type="Proteomes" id="UP000037712"/>
    </source>
</evidence>
<comment type="caution">
    <text evidence="2">The sequence shown here is derived from an EMBL/GenBank/DDBJ whole genome shotgun (WGS) entry which is preliminary data.</text>
</comment>
<reference evidence="2 3" key="1">
    <citation type="journal article" date="2015" name="Genome Announc.">
        <title>Draft Genome Sequence of Rhodococcus rhodochrous Strain KG-21, a Soil Isolate from Oil Fields of Krishna-Godavari Basin, India.</title>
        <authorList>
            <person name="Dawar C."/>
            <person name="Aggarwal R.K."/>
        </authorList>
    </citation>
    <scope>NUCLEOTIDE SEQUENCE [LARGE SCALE GENOMIC DNA]</scope>
    <source>
        <strain evidence="2 3">KG-21</strain>
    </source>
</reference>
<accession>A0A0M8PJF5</accession>
<feature type="transmembrane region" description="Helical" evidence="1">
    <location>
        <begin position="7"/>
        <end position="31"/>
    </location>
</feature>
<keyword evidence="1" id="KW-0812">Transmembrane</keyword>
<keyword evidence="1" id="KW-0472">Membrane</keyword>
<dbReference type="AlphaFoldDB" id="A0A0M8PJF5"/>
<feature type="non-terminal residue" evidence="2">
    <location>
        <position position="1"/>
    </location>
</feature>
<reference evidence="3" key="2">
    <citation type="submission" date="2015-01" db="EMBL/GenBank/DDBJ databases">
        <title>Draft genome sequence of potential hydrocarbon metabolising strain of Rhodococcus rhodochrous.</title>
        <authorList>
            <person name="Aggarwal R.K."/>
            <person name="Dawar C."/>
        </authorList>
    </citation>
    <scope>NUCLEOTIDE SEQUENCE [LARGE SCALE GENOMIC DNA]</scope>
    <source>
        <strain evidence="3">KG-21</strain>
    </source>
</reference>
<gene>
    <name evidence="2" type="ORF">Z051_03315</name>
</gene>
<proteinExistence type="predicted"/>
<feature type="transmembrane region" description="Helical" evidence="1">
    <location>
        <begin position="71"/>
        <end position="90"/>
    </location>
</feature>
<evidence type="ECO:0000256" key="1">
    <source>
        <dbReference type="SAM" id="Phobius"/>
    </source>
</evidence>
<protein>
    <submittedName>
        <fullName evidence="2">Polysaccharide biosynthesis protein</fullName>
    </submittedName>
</protein>
<dbReference type="EMBL" id="AZYO01000003">
    <property type="protein sequence ID" value="KOS57794.1"/>
    <property type="molecule type" value="Genomic_DNA"/>
</dbReference>
<organism evidence="2 3">
    <name type="scientific">Rhodococcus rhodochrous KG-21</name>
    <dbReference type="NCBI Taxonomy" id="1441923"/>
    <lineage>
        <taxon>Bacteria</taxon>
        <taxon>Bacillati</taxon>
        <taxon>Actinomycetota</taxon>
        <taxon>Actinomycetes</taxon>
        <taxon>Mycobacteriales</taxon>
        <taxon>Nocardiaceae</taxon>
        <taxon>Rhodococcus</taxon>
    </lineage>
</organism>
<sequence length="134" mass="13208">AAVRSALTVLVGIGAALVVGAAVGAPLVPLLVGEAYAPVQSLLWLFALQGACLAVLQGALLSAIAGERTHLAAVAWVGLAAEAALMLTVATTTRQFVLVAVAVAATTAAVVSVLAVRAACTVGPDTRPAPSDRM</sequence>